<keyword evidence="1" id="KW-1133">Transmembrane helix</keyword>
<evidence type="ECO:0000256" key="1">
    <source>
        <dbReference type="SAM" id="Phobius"/>
    </source>
</evidence>
<protein>
    <submittedName>
        <fullName evidence="2">Uncharacterized protein</fullName>
    </submittedName>
</protein>
<feature type="transmembrane region" description="Helical" evidence="1">
    <location>
        <begin position="47"/>
        <end position="66"/>
    </location>
</feature>
<dbReference type="RefSeq" id="WP_040139918.1">
    <property type="nucleotide sequence ID" value="NZ_CP006987.1"/>
</dbReference>
<evidence type="ECO:0000313" key="2">
    <source>
        <dbReference type="EMBL" id="AIC29543.1"/>
    </source>
</evidence>
<keyword evidence="2" id="KW-0614">Plasmid</keyword>
<dbReference type="HOGENOM" id="CLU_1991198_0_0_5"/>
<keyword evidence="1" id="KW-0812">Transmembrane</keyword>
<organism evidence="2 3">
    <name type="scientific">Rhizobium etli bv. mimosae str. IE4771</name>
    <dbReference type="NCBI Taxonomy" id="1432050"/>
    <lineage>
        <taxon>Bacteria</taxon>
        <taxon>Pseudomonadati</taxon>
        <taxon>Pseudomonadota</taxon>
        <taxon>Alphaproteobacteria</taxon>
        <taxon>Hyphomicrobiales</taxon>
        <taxon>Rhizobiaceae</taxon>
        <taxon>Rhizobium/Agrobacterium group</taxon>
        <taxon>Rhizobium</taxon>
    </lineage>
</organism>
<dbReference type="KEGG" id="rei:IE4771_PA00037"/>
<accession>A0A060I2Z5</accession>
<name>A0A060I2Z5_RHIET</name>
<dbReference type="AlphaFoldDB" id="A0A060I2Z5"/>
<feature type="transmembrane region" description="Helical" evidence="1">
    <location>
        <begin position="21"/>
        <end position="41"/>
    </location>
</feature>
<dbReference type="OrthoDB" id="8084927at2"/>
<proteinExistence type="predicted"/>
<reference evidence="2 3" key="1">
    <citation type="submission" date="2013-12" db="EMBL/GenBank/DDBJ databases">
        <title>Complete genome sequence of Rhizobium etli bv. mimosae IE4771.</title>
        <authorList>
            <person name="Bustos P."/>
            <person name="Santamaria R.I."/>
            <person name="Lozano L."/>
            <person name="Ormeno-Orrillo E."/>
            <person name="Rogel M.A."/>
            <person name="Romero D."/>
            <person name="Cevallos M.A."/>
            <person name="Martinez-Romero E."/>
            <person name="Gonzalez V."/>
        </authorList>
    </citation>
    <scope>NUCLEOTIDE SEQUENCE [LARGE SCALE GENOMIC DNA]</scope>
    <source>
        <strain evidence="2 3">IE4771</strain>
        <plasmid evidence="3">Plasmid pRetIE4771a</plasmid>
    </source>
</reference>
<dbReference type="Proteomes" id="UP000027180">
    <property type="component" value="Plasmid pRetIE4771a"/>
</dbReference>
<sequence length="125" mass="13192">MPKLTADQYVRATAARLAHMTQAYAIIIFANIATMFAILAYASSAGLAARFALAMIVVAIMAYGVLATKSALDDLQAMLNDAVEDFSGSSFGARLKQIPMVLYTGASIILVLAMGVTQLWAIISA</sequence>
<dbReference type="EMBL" id="CP006987">
    <property type="protein sequence ID" value="AIC29543.1"/>
    <property type="molecule type" value="Genomic_DNA"/>
</dbReference>
<evidence type="ECO:0000313" key="3">
    <source>
        <dbReference type="Proteomes" id="UP000027180"/>
    </source>
</evidence>
<gene>
    <name evidence="2" type="ORF">IE4771_PA00037</name>
</gene>
<feature type="transmembrane region" description="Helical" evidence="1">
    <location>
        <begin position="100"/>
        <end position="123"/>
    </location>
</feature>
<geneLocation type="plasmid" evidence="2 3">
    <name>pRetIE4771a</name>
</geneLocation>
<keyword evidence="1" id="KW-0472">Membrane</keyword>